<keyword evidence="5" id="KW-0284">Flavonoid biosynthesis</keyword>
<comment type="function">
    <text evidence="1">The primary product of this enzyme is 4,2',4',6'-tetrahydroxychalcone (also termed naringenin-chalcone or chalcone) which can under specific conditions spontaneously isomerize into naringenin.</text>
</comment>
<evidence type="ECO:0000256" key="2">
    <source>
        <dbReference type="ARBA" id="ARBA00004966"/>
    </source>
</evidence>
<name>A0AAV8QM65_ENSVE</name>
<dbReference type="GO" id="GO:0009813">
    <property type="term" value="P:flavonoid biosynthetic process"/>
    <property type="evidence" value="ECO:0007669"/>
    <property type="project" value="UniProtKB-KW"/>
</dbReference>
<keyword evidence="7" id="KW-0472">Membrane</keyword>
<dbReference type="Pfam" id="PF00195">
    <property type="entry name" value="Chal_sti_synt_N"/>
    <property type="match status" value="1"/>
</dbReference>
<dbReference type="InterPro" id="IPR011141">
    <property type="entry name" value="Polyketide_synthase_type-III"/>
</dbReference>
<keyword evidence="7" id="KW-1133">Transmembrane helix</keyword>
<accession>A0AAV8QM65</accession>
<dbReference type="Gene3D" id="3.40.47.10">
    <property type="match status" value="1"/>
</dbReference>
<reference evidence="9 10" key="1">
    <citation type="submission" date="2022-12" db="EMBL/GenBank/DDBJ databases">
        <title>Chromosome-scale assembly of the Ensete ventricosum genome.</title>
        <authorList>
            <person name="Dussert Y."/>
            <person name="Stocks J."/>
            <person name="Wendawek A."/>
            <person name="Woldeyes F."/>
            <person name="Nichols R.A."/>
            <person name="Borrell J.S."/>
        </authorList>
    </citation>
    <scope>NUCLEOTIDE SEQUENCE [LARGE SCALE GENOMIC DNA]</scope>
    <source>
        <strain evidence="10">cv. Maze</strain>
        <tissue evidence="9">Seeds</tissue>
    </source>
</reference>
<keyword evidence="7" id="KW-0812">Transmembrane</keyword>
<comment type="pathway">
    <text evidence="2">Secondary metabolite biosynthesis; flavonoid biosynthesis.</text>
</comment>
<sequence>MDELSCPRAPKKGHVLPPGNVISLTIGLCVIAWFSVASGDKSMIRKRYMHLNEEILKENPNVCAYMAPSLDARQDIVVVEIPKLGKKAAV</sequence>
<dbReference type="EMBL" id="JAQQAF010000006">
    <property type="protein sequence ID" value="KAJ8476242.1"/>
    <property type="molecule type" value="Genomic_DNA"/>
</dbReference>
<dbReference type="PANTHER" id="PTHR11877">
    <property type="entry name" value="HYDROXYMETHYLGLUTARYL-COA SYNTHASE"/>
    <property type="match status" value="1"/>
</dbReference>
<evidence type="ECO:0000313" key="10">
    <source>
        <dbReference type="Proteomes" id="UP001222027"/>
    </source>
</evidence>
<dbReference type="Proteomes" id="UP001222027">
    <property type="component" value="Unassembled WGS sequence"/>
</dbReference>
<dbReference type="GO" id="GO:0030639">
    <property type="term" value="P:polyketide biosynthetic process"/>
    <property type="evidence" value="ECO:0007669"/>
    <property type="project" value="TreeGrafter"/>
</dbReference>
<dbReference type="AlphaFoldDB" id="A0AAV8QM65"/>
<evidence type="ECO:0000256" key="5">
    <source>
        <dbReference type="ARBA" id="ARBA00023241"/>
    </source>
</evidence>
<feature type="domain" description="Chalcone/stilbene synthase N-terminal" evidence="8">
    <location>
        <begin position="40"/>
        <end position="89"/>
    </location>
</feature>
<evidence type="ECO:0000256" key="6">
    <source>
        <dbReference type="ARBA" id="ARBA00023315"/>
    </source>
</evidence>
<evidence type="ECO:0000313" key="9">
    <source>
        <dbReference type="EMBL" id="KAJ8476242.1"/>
    </source>
</evidence>
<evidence type="ECO:0000259" key="8">
    <source>
        <dbReference type="Pfam" id="PF00195"/>
    </source>
</evidence>
<evidence type="ECO:0000256" key="1">
    <source>
        <dbReference type="ARBA" id="ARBA00002969"/>
    </source>
</evidence>
<organism evidence="9 10">
    <name type="scientific">Ensete ventricosum</name>
    <name type="common">Abyssinian banana</name>
    <name type="synonym">Musa ensete</name>
    <dbReference type="NCBI Taxonomy" id="4639"/>
    <lineage>
        <taxon>Eukaryota</taxon>
        <taxon>Viridiplantae</taxon>
        <taxon>Streptophyta</taxon>
        <taxon>Embryophyta</taxon>
        <taxon>Tracheophyta</taxon>
        <taxon>Spermatophyta</taxon>
        <taxon>Magnoliopsida</taxon>
        <taxon>Liliopsida</taxon>
        <taxon>Zingiberales</taxon>
        <taxon>Musaceae</taxon>
        <taxon>Ensete</taxon>
    </lineage>
</organism>
<dbReference type="PANTHER" id="PTHR11877:SF14">
    <property type="entry name" value="CHALCONE SYNTHASE"/>
    <property type="match status" value="1"/>
</dbReference>
<comment type="caution">
    <text evidence="9">The sequence shown here is derived from an EMBL/GenBank/DDBJ whole genome shotgun (WGS) entry which is preliminary data.</text>
</comment>
<feature type="transmembrane region" description="Helical" evidence="7">
    <location>
        <begin position="20"/>
        <end position="39"/>
    </location>
</feature>
<proteinExistence type="predicted"/>
<protein>
    <recommendedName>
        <fullName evidence="3">chalcone synthase</fullName>
        <ecNumber evidence="3">2.3.1.74</ecNumber>
    </recommendedName>
</protein>
<keyword evidence="10" id="KW-1185">Reference proteome</keyword>
<evidence type="ECO:0000256" key="4">
    <source>
        <dbReference type="ARBA" id="ARBA00022679"/>
    </source>
</evidence>
<evidence type="ECO:0000256" key="7">
    <source>
        <dbReference type="SAM" id="Phobius"/>
    </source>
</evidence>
<dbReference type="GO" id="GO:0016210">
    <property type="term" value="F:naringenin-chalcone synthase activity"/>
    <property type="evidence" value="ECO:0007669"/>
    <property type="project" value="UniProtKB-EC"/>
</dbReference>
<keyword evidence="4" id="KW-0808">Transferase</keyword>
<keyword evidence="6" id="KW-0012">Acyltransferase</keyword>
<evidence type="ECO:0000256" key="3">
    <source>
        <dbReference type="ARBA" id="ARBA00012975"/>
    </source>
</evidence>
<dbReference type="EC" id="2.3.1.74" evidence="3"/>
<dbReference type="InterPro" id="IPR016039">
    <property type="entry name" value="Thiolase-like"/>
</dbReference>
<gene>
    <name evidence="9" type="ORF">OPV22_019969</name>
</gene>
<dbReference type="InterPro" id="IPR001099">
    <property type="entry name" value="Chalcone/stilbene_synt_N"/>
</dbReference>
<dbReference type="SUPFAM" id="SSF53901">
    <property type="entry name" value="Thiolase-like"/>
    <property type="match status" value="1"/>
</dbReference>